<dbReference type="EMBL" id="JAKLTR010000002">
    <property type="protein sequence ID" value="MCG2613468.1"/>
    <property type="molecule type" value="Genomic_DNA"/>
</dbReference>
<keyword evidence="3" id="KW-1185">Reference proteome</keyword>
<evidence type="ECO:0000313" key="2">
    <source>
        <dbReference type="EMBL" id="MCG2613468.1"/>
    </source>
</evidence>
<dbReference type="Pfam" id="PF22292">
    <property type="entry name" value="DUF6965"/>
    <property type="match status" value="1"/>
</dbReference>
<gene>
    <name evidence="2" type="ORF">LZZ85_04215</name>
</gene>
<feature type="domain" description="DUF6965" evidence="1">
    <location>
        <begin position="22"/>
        <end position="87"/>
    </location>
</feature>
<proteinExistence type="predicted"/>
<protein>
    <recommendedName>
        <fullName evidence="1">DUF6965 domain-containing protein</fullName>
    </recommendedName>
</protein>
<comment type="caution">
    <text evidence="2">The sequence shown here is derived from an EMBL/GenBank/DDBJ whole genome shotgun (WGS) entry which is preliminary data.</text>
</comment>
<organism evidence="2 3">
    <name type="scientific">Terrimonas ginsenosidimutans</name>
    <dbReference type="NCBI Taxonomy" id="2908004"/>
    <lineage>
        <taxon>Bacteria</taxon>
        <taxon>Pseudomonadati</taxon>
        <taxon>Bacteroidota</taxon>
        <taxon>Chitinophagia</taxon>
        <taxon>Chitinophagales</taxon>
        <taxon>Chitinophagaceae</taxon>
        <taxon>Terrimonas</taxon>
    </lineage>
</organism>
<dbReference type="InterPro" id="IPR054238">
    <property type="entry name" value="DUF6965"/>
</dbReference>
<evidence type="ECO:0000259" key="1">
    <source>
        <dbReference type="Pfam" id="PF22292"/>
    </source>
</evidence>
<reference evidence="2" key="1">
    <citation type="submission" date="2022-01" db="EMBL/GenBank/DDBJ databases">
        <authorList>
            <person name="Jo J.-H."/>
            <person name="Im W.-T."/>
        </authorList>
    </citation>
    <scope>NUCLEOTIDE SEQUENCE</scope>
    <source>
        <strain evidence="2">NA20</strain>
    </source>
</reference>
<dbReference type="RefSeq" id="WP_237868696.1">
    <property type="nucleotide sequence ID" value="NZ_JAKLTR010000002.1"/>
</dbReference>
<accession>A0ABS9KMB4</accession>
<name>A0ABS9KMB4_9BACT</name>
<sequence length="90" mass="10404">MSQVLSQAIVMTYLRAMSSTFTPDQWEEYFREHPIPEKIPLDSGAFISNPKQFLLTQIALLRHYGDTAMQGKLCRDRLVSLKEIMEKQGK</sequence>
<evidence type="ECO:0000313" key="3">
    <source>
        <dbReference type="Proteomes" id="UP001165367"/>
    </source>
</evidence>
<dbReference type="Proteomes" id="UP001165367">
    <property type="component" value="Unassembled WGS sequence"/>
</dbReference>